<reference evidence="10 11" key="1">
    <citation type="submission" date="2020-08" db="EMBL/GenBank/DDBJ databases">
        <title>Genome public.</title>
        <authorList>
            <person name="Liu C."/>
            <person name="Sun Q."/>
        </authorList>
    </citation>
    <scope>NUCLEOTIDE SEQUENCE [LARGE SCALE GENOMIC DNA]</scope>
    <source>
        <strain evidence="10 11">NSJ-71</strain>
    </source>
</reference>
<keyword evidence="11" id="KW-1185">Reference proteome</keyword>
<dbReference type="EC" id="2.7.10.2" evidence="2"/>
<evidence type="ECO:0000256" key="6">
    <source>
        <dbReference type="ARBA" id="ARBA00022840"/>
    </source>
</evidence>
<dbReference type="SUPFAM" id="SSF52540">
    <property type="entry name" value="P-loop containing nucleoside triphosphate hydrolases"/>
    <property type="match status" value="1"/>
</dbReference>
<keyword evidence="7" id="KW-0829">Tyrosine-protein kinase</keyword>
<comment type="caution">
    <text evidence="10">The sequence shown here is derived from an EMBL/GenBank/DDBJ whole genome shotgun (WGS) entry which is preliminary data.</text>
</comment>
<dbReference type="GO" id="GO:0016301">
    <property type="term" value="F:kinase activity"/>
    <property type="evidence" value="ECO:0007669"/>
    <property type="project" value="UniProtKB-KW"/>
</dbReference>
<dbReference type="PANTHER" id="PTHR32309">
    <property type="entry name" value="TYROSINE-PROTEIN KINASE"/>
    <property type="match status" value="1"/>
</dbReference>
<dbReference type="InterPro" id="IPR025669">
    <property type="entry name" value="AAA_dom"/>
</dbReference>
<dbReference type="InterPro" id="IPR027417">
    <property type="entry name" value="P-loop_NTPase"/>
</dbReference>
<dbReference type="EMBL" id="JACOPS010000001">
    <property type="protein sequence ID" value="MBC5727226.1"/>
    <property type="molecule type" value="Genomic_DNA"/>
</dbReference>
<dbReference type="Pfam" id="PF13614">
    <property type="entry name" value="AAA_31"/>
    <property type="match status" value="1"/>
</dbReference>
<organism evidence="10 11">
    <name type="scientific">Ruminococcus intestinalis</name>
    <dbReference type="NCBI Taxonomy" id="2763066"/>
    <lineage>
        <taxon>Bacteria</taxon>
        <taxon>Bacillati</taxon>
        <taxon>Bacillota</taxon>
        <taxon>Clostridia</taxon>
        <taxon>Eubacteriales</taxon>
        <taxon>Oscillospiraceae</taxon>
        <taxon>Ruminococcus</taxon>
    </lineage>
</organism>
<keyword evidence="3" id="KW-0808">Transferase</keyword>
<accession>A0ABR7HIG0</accession>
<dbReference type="RefSeq" id="WP_022235417.1">
    <property type="nucleotide sequence ID" value="NZ_JACOPS010000001.1"/>
</dbReference>
<dbReference type="PANTHER" id="PTHR32309:SF13">
    <property type="entry name" value="FERRIC ENTEROBACTIN TRANSPORT PROTEIN FEPE"/>
    <property type="match status" value="1"/>
</dbReference>
<gene>
    <name evidence="10" type="ORF">H8R91_01520</name>
</gene>
<name>A0ABR7HIG0_9FIRM</name>
<proteinExistence type="inferred from homology"/>
<evidence type="ECO:0000256" key="7">
    <source>
        <dbReference type="ARBA" id="ARBA00023137"/>
    </source>
</evidence>
<keyword evidence="5 10" id="KW-0418">Kinase</keyword>
<evidence type="ECO:0000256" key="4">
    <source>
        <dbReference type="ARBA" id="ARBA00022741"/>
    </source>
</evidence>
<dbReference type="NCBIfam" id="TIGR01007">
    <property type="entry name" value="eps_fam"/>
    <property type="match status" value="1"/>
</dbReference>
<comment type="similarity">
    <text evidence="1">Belongs to the CpsD/CapB family.</text>
</comment>
<evidence type="ECO:0000256" key="8">
    <source>
        <dbReference type="ARBA" id="ARBA00051245"/>
    </source>
</evidence>
<dbReference type="Proteomes" id="UP000636755">
    <property type="component" value="Unassembled WGS sequence"/>
</dbReference>
<dbReference type="CDD" id="cd05387">
    <property type="entry name" value="BY-kinase"/>
    <property type="match status" value="1"/>
</dbReference>
<protein>
    <recommendedName>
        <fullName evidence="2">non-specific protein-tyrosine kinase</fullName>
        <ecNumber evidence="2">2.7.10.2</ecNumber>
    </recommendedName>
</protein>
<evidence type="ECO:0000256" key="5">
    <source>
        <dbReference type="ARBA" id="ARBA00022777"/>
    </source>
</evidence>
<evidence type="ECO:0000313" key="11">
    <source>
        <dbReference type="Proteomes" id="UP000636755"/>
    </source>
</evidence>
<comment type="catalytic activity">
    <reaction evidence="8">
        <text>L-tyrosyl-[protein] + ATP = O-phospho-L-tyrosyl-[protein] + ADP + H(+)</text>
        <dbReference type="Rhea" id="RHEA:10596"/>
        <dbReference type="Rhea" id="RHEA-COMP:10136"/>
        <dbReference type="Rhea" id="RHEA-COMP:20101"/>
        <dbReference type="ChEBI" id="CHEBI:15378"/>
        <dbReference type="ChEBI" id="CHEBI:30616"/>
        <dbReference type="ChEBI" id="CHEBI:46858"/>
        <dbReference type="ChEBI" id="CHEBI:61978"/>
        <dbReference type="ChEBI" id="CHEBI:456216"/>
        <dbReference type="EC" id="2.7.10.2"/>
    </reaction>
</comment>
<evidence type="ECO:0000256" key="2">
    <source>
        <dbReference type="ARBA" id="ARBA00011903"/>
    </source>
</evidence>
<evidence type="ECO:0000256" key="1">
    <source>
        <dbReference type="ARBA" id="ARBA00007316"/>
    </source>
</evidence>
<feature type="domain" description="AAA" evidence="9">
    <location>
        <begin position="53"/>
        <end position="178"/>
    </location>
</feature>
<dbReference type="InterPro" id="IPR050445">
    <property type="entry name" value="Bact_polysacc_biosynth/exp"/>
</dbReference>
<evidence type="ECO:0000256" key="3">
    <source>
        <dbReference type="ARBA" id="ARBA00022679"/>
    </source>
</evidence>
<dbReference type="Gene3D" id="3.40.50.300">
    <property type="entry name" value="P-loop containing nucleotide triphosphate hydrolases"/>
    <property type="match status" value="1"/>
</dbReference>
<dbReference type="InterPro" id="IPR005702">
    <property type="entry name" value="Wzc-like_C"/>
</dbReference>
<keyword evidence="6" id="KW-0067">ATP-binding</keyword>
<keyword evidence="4" id="KW-0547">Nucleotide-binding</keyword>
<sequence>MKLRLPFKKDLSKKSKSQVTVNNKNKFAIVESYKIARTNIMFSLSASEKKAFAVTSYSKGEGKSTVASNLAISFSKMESKVLLVDCDLRRPNVHNIFKIDNTKGLADVIGKMINFDQAVQKNVLPGLDILVSGTIPPNPSELMCSSTFISLVEQLKEEYDYIIFDTPPIGVVADALLLKELIAGFIVVVRERATTHGDLRNLTESIKLADSRVLGIVKVGCSQNERRKGKYYYKYYYNYY</sequence>
<evidence type="ECO:0000313" key="10">
    <source>
        <dbReference type="EMBL" id="MBC5727226.1"/>
    </source>
</evidence>
<evidence type="ECO:0000259" key="9">
    <source>
        <dbReference type="Pfam" id="PF13614"/>
    </source>
</evidence>